<dbReference type="AlphaFoldDB" id="A0AA38H3A0"/>
<gene>
    <name evidence="2" type="ORF">MKK02DRAFT_29177</name>
</gene>
<evidence type="ECO:0000313" key="3">
    <source>
        <dbReference type="Proteomes" id="UP001164286"/>
    </source>
</evidence>
<proteinExistence type="predicted"/>
<sequence length="342" mass="37182">MPNFHNDIAEFVGFLKVDGSSNATHPGIFHTSPGAAPLDTNLKISQSGSSTGGRLRLRPRISFSRTDGVALYDDEREVIEIQMGLVLTGTDAYAEVNKLLQTEKADEDIRKIMDTYSGTLDFSNTDKKVKGTLARLSKIAGGDLRESLSGQGDTFASRTVCISKDGKDTKIIDINPQWPAPTEQASNEAASSEGGGEGEKKGWVATIFGGGASKNTEIYWLYRKCTHCLQTSTGHLNIVDSGKETVYCCSGRTNTLGASFTAGSHSGLNHQEPTLPPAILVTRRGVVPRDKPRFDPQDWSVLWPWSGDCAMNKRNQADTCESTNFDYRSRHPTPPDPGAEHE</sequence>
<name>A0AA38H3A0_9TREE</name>
<dbReference type="RefSeq" id="XP_052943102.1">
    <property type="nucleotide sequence ID" value="XM_053087736.1"/>
</dbReference>
<accession>A0AA38H3A0</accession>
<comment type="caution">
    <text evidence="2">The sequence shown here is derived from an EMBL/GenBank/DDBJ whole genome shotgun (WGS) entry which is preliminary data.</text>
</comment>
<feature type="region of interest" description="Disordered" evidence="1">
    <location>
        <begin position="174"/>
        <end position="199"/>
    </location>
</feature>
<organism evidence="2 3">
    <name type="scientific">Dioszegia hungarica</name>
    <dbReference type="NCBI Taxonomy" id="4972"/>
    <lineage>
        <taxon>Eukaryota</taxon>
        <taxon>Fungi</taxon>
        <taxon>Dikarya</taxon>
        <taxon>Basidiomycota</taxon>
        <taxon>Agaricomycotina</taxon>
        <taxon>Tremellomycetes</taxon>
        <taxon>Tremellales</taxon>
        <taxon>Bulleribasidiaceae</taxon>
        <taxon>Dioszegia</taxon>
    </lineage>
</organism>
<reference evidence="2" key="1">
    <citation type="journal article" date="2022" name="G3 (Bethesda)">
        <title>High quality genome of the basidiomycete yeast Dioszegia hungarica PDD-24b-2 isolated from cloud water.</title>
        <authorList>
            <person name="Jarrige D."/>
            <person name="Haridas S."/>
            <person name="Bleykasten-Grosshans C."/>
            <person name="Joly M."/>
            <person name="Nadalig T."/>
            <person name="Sancelme M."/>
            <person name="Vuilleumier S."/>
            <person name="Grigoriev I.V."/>
            <person name="Amato P."/>
            <person name="Bringel F."/>
        </authorList>
    </citation>
    <scope>NUCLEOTIDE SEQUENCE</scope>
    <source>
        <strain evidence="2">PDD-24b-2</strain>
    </source>
</reference>
<evidence type="ECO:0000256" key="1">
    <source>
        <dbReference type="SAM" id="MobiDB-lite"/>
    </source>
</evidence>
<protein>
    <submittedName>
        <fullName evidence="2">Uncharacterized protein</fullName>
    </submittedName>
</protein>
<keyword evidence="3" id="KW-1185">Reference proteome</keyword>
<dbReference type="GeneID" id="77726941"/>
<feature type="compositionally biased region" description="Pro residues" evidence="1">
    <location>
        <begin position="332"/>
        <end position="342"/>
    </location>
</feature>
<feature type="region of interest" description="Disordered" evidence="1">
    <location>
        <begin position="321"/>
        <end position="342"/>
    </location>
</feature>
<dbReference type="Proteomes" id="UP001164286">
    <property type="component" value="Unassembled WGS sequence"/>
</dbReference>
<evidence type="ECO:0000313" key="2">
    <source>
        <dbReference type="EMBL" id="KAI9633325.1"/>
    </source>
</evidence>
<dbReference type="EMBL" id="JAKWFO010000011">
    <property type="protein sequence ID" value="KAI9633325.1"/>
    <property type="molecule type" value="Genomic_DNA"/>
</dbReference>